<dbReference type="SUPFAM" id="SSF144074">
    <property type="entry name" value="E2F-DP heterodimerization region"/>
    <property type="match status" value="1"/>
</dbReference>
<sequence>MADNQQSRFEKSLGLLTTKFVTLLQKAKDGILDLKVAADILAVRQKRRIYDITNVLEGIGLIEKRSKNSIQWKGAGPGCNTQEMSNRLSTLKREISRLEEHEKMLDTHKQWIQQSIVNILEDGDNNRLAYLTYQDIRSCFDDETILAIQAPNGTPLQVPVVDLNAPKPKYQIHMKSTTTPIYVMLVDSDDNSNSTAVTTVPLPKREHIKSTKADPPPDWDGVRKGNLKKEVKKPTSDSDVEKSPSRSPTSSPDLKRKLAALVEPPATRSKSGIKGSPTKKMAEALQSPVRGGLAKRGRPSSGRPSKQPRLDEEVEVKDKDEGETNETEIDNPAEADAESESELTELDAEVILRDLGSKDLLFGGDNGLTEDTFDIYGPLLRLSPPPCEKDYLFNLGEGEGVCDLFDVQMFTM</sequence>
<dbReference type="CDD" id="cd14660">
    <property type="entry name" value="E2F_DD"/>
    <property type="match status" value="1"/>
</dbReference>
<dbReference type="PANTHER" id="PTHR12081:SF18">
    <property type="entry name" value="TRANSCRIPTION FACTOR E2F2-RELATED"/>
    <property type="match status" value="1"/>
</dbReference>
<evidence type="ECO:0000313" key="8">
    <source>
        <dbReference type="EMBL" id="KAK3911809.1"/>
    </source>
</evidence>
<gene>
    <name evidence="8" type="ORF">KUF71_021470</name>
</gene>
<evidence type="ECO:0000256" key="6">
    <source>
        <dbReference type="SAM" id="MobiDB-lite"/>
    </source>
</evidence>
<protein>
    <submittedName>
        <fullName evidence="8">Transcription factor E2F4</fullName>
    </submittedName>
</protein>
<proteinExistence type="inferred from homology"/>
<feature type="compositionally biased region" description="Basic and acidic residues" evidence="6">
    <location>
        <begin position="220"/>
        <end position="244"/>
    </location>
</feature>
<dbReference type="Gene3D" id="6.10.250.540">
    <property type="match status" value="1"/>
</dbReference>
<dbReference type="PANTHER" id="PTHR12081">
    <property type="entry name" value="TRANSCRIPTION FACTOR E2F"/>
    <property type="match status" value="1"/>
</dbReference>
<comment type="subcellular location">
    <subcellularLocation>
        <location evidence="5">Nucleus</location>
    </subcellularLocation>
</comment>
<keyword evidence="3 5" id="KW-0238">DNA-binding</keyword>
<dbReference type="GO" id="GO:0000981">
    <property type="term" value="F:DNA-binding transcription factor activity, RNA polymerase II-specific"/>
    <property type="evidence" value="ECO:0007669"/>
    <property type="project" value="TreeGrafter"/>
</dbReference>
<keyword evidence="2 5" id="KW-0805">Transcription regulation</keyword>
<feature type="compositionally biased region" description="Basic and acidic residues" evidence="6">
    <location>
        <begin position="308"/>
        <end position="322"/>
    </location>
</feature>
<dbReference type="GO" id="GO:0090575">
    <property type="term" value="C:RNA polymerase II transcription regulator complex"/>
    <property type="evidence" value="ECO:0007669"/>
    <property type="project" value="TreeGrafter"/>
</dbReference>
<dbReference type="InterPro" id="IPR037241">
    <property type="entry name" value="E2F-DP_heterodim"/>
</dbReference>
<keyword evidence="4 5" id="KW-0804">Transcription</keyword>
<dbReference type="InterPro" id="IPR036390">
    <property type="entry name" value="WH_DNA-bd_sf"/>
</dbReference>
<dbReference type="InterPro" id="IPR015633">
    <property type="entry name" value="E2F"/>
</dbReference>
<dbReference type="GO" id="GO:0000978">
    <property type="term" value="F:RNA polymerase II cis-regulatory region sequence-specific DNA binding"/>
    <property type="evidence" value="ECO:0007669"/>
    <property type="project" value="InterPro"/>
</dbReference>
<dbReference type="Proteomes" id="UP001219518">
    <property type="component" value="Unassembled WGS sequence"/>
</dbReference>
<evidence type="ECO:0000256" key="4">
    <source>
        <dbReference type="ARBA" id="ARBA00023163"/>
    </source>
</evidence>
<dbReference type="GO" id="GO:0046983">
    <property type="term" value="F:protein dimerization activity"/>
    <property type="evidence" value="ECO:0007669"/>
    <property type="project" value="InterPro"/>
</dbReference>
<dbReference type="AlphaFoldDB" id="A0AAE1LAP4"/>
<accession>A0AAE1LAP4</accession>
<evidence type="ECO:0000256" key="2">
    <source>
        <dbReference type="ARBA" id="ARBA00023015"/>
    </source>
</evidence>
<evidence type="ECO:0000256" key="3">
    <source>
        <dbReference type="ARBA" id="ARBA00023125"/>
    </source>
</evidence>
<feature type="compositionally biased region" description="Acidic residues" evidence="6">
    <location>
        <begin position="323"/>
        <end position="342"/>
    </location>
</feature>
<keyword evidence="9" id="KW-1185">Reference proteome</keyword>
<evidence type="ECO:0000313" key="9">
    <source>
        <dbReference type="Proteomes" id="UP001219518"/>
    </source>
</evidence>
<comment type="caution">
    <text evidence="8">The sequence shown here is derived from an EMBL/GenBank/DDBJ whole genome shotgun (WGS) entry which is preliminary data.</text>
</comment>
<feature type="domain" description="E2F/DP family winged-helix DNA-binding" evidence="7">
    <location>
        <begin position="8"/>
        <end position="74"/>
    </location>
</feature>
<evidence type="ECO:0000259" key="7">
    <source>
        <dbReference type="SMART" id="SM01372"/>
    </source>
</evidence>
<reference evidence="8" key="2">
    <citation type="journal article" date="2023" name="BMC Genomics">
        <title>Pest status, molecular evolution, and epigenetic factors derived from the genome assembly of Frankliniella fusca, a thysanopteran phytovirus vector.</title>
        <authorList>
            <person name="Catto M.A."/>
            <person name="Labadie P.E."/>
            <person name="Jacobson A.L."/>
            <person name="Kennedy G.G."/>
            <person name="Srinivasan R."/>
            <person name="Hunt B.G."/>
        </authorList>
    </citation>
    <scope>NUCLEOTIDE SEQUENCE</scope>
    <source>
        <strain evidence="8">PL_HMW_Pooled</strain>
    </source>
</reference>
<dbReference type="EMBL" id="JAHWGI010000286">
    <property type="protein sequence ID" value="KAK3911809.1"/>
    <property type="molecule type" value="Genomic_DNA"/>
</dbReference>
<dbReference type="SMART" id="SM01372">
    <property type="entry name" value="E2F_TDP"/>
    <property type="match status" value="1"/>
</dbReference>
<dbReference type="Gene3D" id="1.10.10.10">
    <property type="entry name" value="Winged helix-like DNA-binding domain superfamily/Winged helix DNA-binding domain"/>
    <property type="match status" value="1"/>
</dbReference>
<dbReference type="Pfam" id="PF16421">
    <property type="entry name" value="E2F_CC-MB"/>
    <property type="match status" value="1"/>
</dbReference>
<evidence type="ECO:0000256" key="1">
    <source>
        <dbReference type="ARBA" id="ARBA00010940"/>
    </source>
</evidence>
<dbReference type="InterPro" id="IPR036388">
    <property type="entry name" value="WH-like_DNA-bd_sf"/>
</dbReference>
<dbReference type="InterPro" id="IPR032198">
    <property type="entry name" value="E2F_CC-MB"/>
</dbReference>
<name>A0AAE1LAP4_9NEOP</name>
<feature type="compositionally biased region" description="Basic and acidic residues" evidence="6">
    <location>
        <begin position="203"/>
        <end position="212"/>
    </location>
</feature>
<evidence type="ECO:0000256" key="5">
    <source>
        <dbReference type="RuleBase" id="RU003796"/>
    </source>
</evidence>
<organism evidence="8 9">
    <name type="scientific">Frankliniella fusca</name>
    <dbReference type="NCBI Taxonomy" id="407009"/>
    <lineage>
        <taxon>Eukaryota</taxon>
        <taxon>Metazoa</taxon>
        <taxon>Ecdysozoa</taxon>
        <taxon>Arthropoda</taxon>
        <taxon>Hexapoda</taxon>
        <taxon>Insecta</taxon>
        <taxon>Pterygota</taxon>
        <taxon>Neoptera</taxon>
        <taxon>Paraneoptera</taxon>
        <taxon>Thysanoptera</taxon>
        <taxon>Terebrantia</taxon>
        <taxon>Thripoidea</taxon>
        <taxon>Thripidae</taxon>
        <taxon>Frankliniella</taxon>
    </lineage>
</organism>
<keyword evidence="5" id="KW-0539">Nucleus</keyword>
<feature type="region of interest" description="Disordered" evidence="6">
    <location>
        <begin position="192"/>
        <end position="342"/>
    </location>
</feature>
<dbReference type="SUPFAM" id="SSF46785">
    <property type="entry name" value="Winged helix' DNA-binding domain"/>
    <property type="match status" value="1"/>
</dbReference>
<reference evidence="8" key="1">
    <citation type="submission" date="2021-07" db="EMBL/GenBank/DDBJ databases">
        <authorList>
            <person name="Catto M.A."/>
            <person name="Jacobson A."/>
            <person name="Kennedy G."/>
            <person name="Labadie P."/>
            <person name="Hunt B.G."/>
            <person name="Srinivasan R."/>
        </authorList>
    </citation>
    <scope>NUCLEOTIDE SEQUENCE</scope>
    <source>
        <strain evidence="8">PL_HMW_Pooled</strain>
        <tissue evidence="8">Head</tissue>
    </source>
</reference>
<comment type="similarity">
    <text evidence="1 5">Belongs to the E2F/DP family.</text>
</comment>
<dbReference type="InterPro" id="IPR003316">
    <property type="entry name" value="E2F_WHTH_DNA-bd_dom"/>
</dbReference>
<dbReference type="FunFam" id="1.10.10.10:FF:000008">
    <property type="entry name" value="E2F transcription factor 1"/>
    <property type="match status" value="1"/>
</dbReference>
<dbReference type="Pfam" id="PF02319">
    <property type="entry name" value="WHD_E2F_TDP"/>
    <property type="match status" value="1"/>
</dbReference>